<comment type="caution">
    <text evidence="1">The sequence shown here is derived from an EMBL/GenBank/DDBJ whole genome shotgun (WGS) entry which is preliminary data.</text>
</comment>
<sequence length="39" mass="4582">MDFFGHYLSAYLLYNVYRAEGDFCLVLCRINPAKHQAEI</sequence>
<evidence type="ECO:0000313" key="1">
    <source>
        <dbReference type="EMBL" id="EFB34854.1"/>
    </source>
</evidence>
<dbReference type="AlphaFoldDB" id="D1PEC5"/>
<gene>
    <name evidence="1" type="ORF">PREVCOP_05573</name>
</gene>
<organism evidence="1 2">
    <name type="scientific">Segatella copri DSM 18205</name>
    <dbReference type="NCBI Taxonomy" id="537011"/>
    <lineage>
        <taxon>Bacteria</taxon>
        <taxon>Pseudomonadati</taxon>
        <taxon>Bacteroidota</taxon>
        <taxon>Bacteroidia</taxon>
        <taxon>Bacteroidales</taxon>
        <taxon>Prevotellaceae</taxon>
        <taxon>Segatella</taxon>
    </lineage>
</organism>
<dbReference type="EMBL" id="ACBX02000023">
    <property type="protein sequence ID" value="EFB34854.1"/>
    <property type="molecule type" value="Genomic_DNA"/>
</dbReference>
<dbReference type="HOGENOM" id="CLU_3314565_0_0_10"/>
<reference evidence="1" key="1">
    <citation type="submission" date="2009-11" db="EMBL/GenBank/DDBJ databases">
        <authorList>
            <person name="Weinstock G."/>
            <person name="Sodergren E."/>
            <person name="Clifton S."/>
            <person name="Fulton L."/>
            <person name="Fulton B."/>
            <person name="Courtney L."/>
            <person name="Fronick C."/>
            <person name="Harrison M."/>
            <person name="Strong C."/>
            <person name="Farmer C."/>
            <person name="Delahaunty K."/>
            <person name="Markovic C."/>
            <person name="Hall O."/>
            <person name="Minx P."/>
            <person name="Tomlinson C."/>
            <person name="Mitreva M."/>
            <person name="Nelson J."/>
            <person name="Hou S."/>
            <person name="Wollam A."/>
            <person name="Pepin K.H."/>
            <person name="Johnson M."/>
            <person name="Bhonagiri V."/>
            <person name="Nash W.E."/>
            <person name="Warren W."/>
            <person name="Chinwalla A."/>
            <person name="Mardis E.R."/>
            <person name="Wilson R.K."/>
        </authorList>
    </citation>
    <scope>NUCLEOTIDE SEQUENCE [LARGE SCALE GENOMIC DNA]</scope>
    <source>
        <strain evidence="1">DSM 18205</strain>
    </source>
</reference>
<keyword evidence="2" id="KW-1185">Reference proteome</keyword>
<dbReference type="PaxDb" id="537011-PREVCOP_05573"/>
<evidence type="ECO:0000313" key="2">
    <source>
        <dbReference type="Proteomes" id="UP000004477"/>
    </source>
</evidence>
<accession>D1PEC5</accession>
<protein>
    <submittedName>
        <fullName evidence="1">Uncharacterized protein</fullName>
    </submittedName>
</protein>
<proteinExistence type="predicted"/>
<name>D1PEC5_9BACT</name>
<dbReference type="Proteomes" id="UP000004477">
    <property type="component" value="Unassembled WGS sequence"/>
</dbReference>